<reference evidence="4 5" key="1">
    <citation type="submission" date="2016-05" db="EMBL/GenBank/DDBJ databases">
        <title>Complete Genome and Methylome Analysis of Psychrotrophic Bacterial Isolates from Antarctic Lake Untersee.</title>
        <authorList>
            <person name="Fomenkov A."/>
            <person name="Akimov V.N."/>
            <person name="Vasilyeva L.V."/>
            <person name="Andersen D."/>
            <person name="Vincze T."/>
            <person name="Roberts R.J."/>
        </authorList>
    </citation>
    <scope>NUCLEOTIDE SEQUENCE [LARGE SCALE GENOMIC DNA]</scope>
    <source>
        <strain evidence="4 5">U14-5</strain>
        <plasmid evidence="4 5">unnamed1</plasmid>
    </source>
</reference>
<evidence type="ECO:0000313" key="5">
    <source>
        <dbReference type="Proteomes" id="UP000185426"/>
    </source>
</evidence>
<dbReference type="Pfam" id="PF06970">
    <property type="entry name" value="RepA_N"/>
    <property type="match status" value="1"/>
</dbReference>
<organism evidence="4 5">
    <name type="scientific">Bacillus safensis</name>
    <dbReference type="NCBI Taxonomy" id="561879"/>
    <lineage>
        <taxon>Bacteria</taxon>
        <taxon>Bacillati</taxon>
        <taxon>Bacillota</taxon>
        <taxon>Bacilli</taxon>
        <taxon>Bacillales</taxon>
        <taxon>Bacillaceae</taxon>
        <taxon>Bacillus</taxon>
    </lineage>
</organism>
<dbReference type="AlphaFoldDB" id="A0A1L6ZPE7"/>
<keyword evidence="4" id="KW-0614">Plasmid</keyword>
<dbReference type="Proteomes" id="UP000185426">
    <property type="component" value="Plasmid unnamed1"/>
</dbReference>
<protein>
    <recommendedName>
        <fullName evidence="6">Replication initiator A N-terminal domain-containing protein</fullName>
    </recommendedName>
</protein>
<feature type="domain" description="Replication initiator protein A C-terminal" evidence="3">
    <location>
        <begin position="216"/>
        <end position="299"/>
    </location>
</feature>
<feature type="region of interest" description="Disordered" evidence="1">
    <location>
        <begin position="135"/>
        <end position="166"/>
    </location>
</feature>
<dbReference type="Pfam" id="PF18008">
    <property type="entry name" value="Bac_RepA_C"/>
    <property type="match status" value="1"/>
</dbReference>
<name>A0A1L6ZPE7_BACIA</name>
<gene>
    <name evidence="4" type="ORF">BSA145_21165</name>
</gene>
<dbReference type="RefSeq" id="WP_075623801.1">
    <property type="nucleotide sequence ID" value="NZ_CP015608.1"/>
</dbReference>
<proteinExistence type="predicted"/>
<feature type="domain" description="Replication initiator A N-terminal" evidence="2">
    <location>
        <begin position="17"/>
        <end position="93"/>
    </location>
</feature>
<evidence type="ECO:0000259" key="3">
    <source>
        <dbReference type="Pfam" id="PF18008"/>
    </source>
</evidence>
<dbReference type="InterPro" id="IPR010724">
    <property type="entry name" value="RepA_N"/>
</dbReference>
<dbReference type="InterPro" id="IPR041151">
    <property type="entry name" value="Bac_RepA_C"/>
</dbReference>
<evidence type="ECO:0000256" key="1">
    <source>
        <dbReference type="SAM" id="MobiDB-lite"/>
    </source>
</evidence>
<geneLocation type="plasmid" evidence="4 5">
    <name>unnamed1</name>
</geneLocation>
<evidence type="ECO:0000259" key="2">
    <source>
        <dbReference type="Pfam" id="PF06970"/>
    </source>
</evidence>
<accession>A0A1L6ZPE7</accession>
<dbReference type="EMBL" id="CP015608">
    <property type="protein sequence ID" value="APT48375.1"/>
    <property type="molecule type" value="Genomic_DNA"/>
</dbReference>
<evidence type="ECO:0000313" key="4">
    <source>
        <dbReference type="EMBL" id="APT48375.1"/>
    </source>
</evidence>
<sequence length="318" mass="37099">MEKESKYFNIYEEYGLKYVQLPKVLLTSEKYKHLSSSAKIAWAILRERFSLSKKNGWIEEETGRIYFSFSNETLMDILNVKGKSTIVKIKKELMDVDLLEQKRVGLNSTNRLYLLKPEVTKEDIYQIDSLESIPEPKPNPFLNNGSPETGLPAKTLDTQGSPETGLPEVQKLNSIKTDSIKTDLDIKDTYKETNISVDLETQQDRLLRNSLRHDIPKTIFETLDIFSSSFKEMYERFGIIIRAKKIVEEEFGECILFEQKNIEDQINMCLLKCIRIERTKEVENSNNYLYMSMKKTFEQLIAEKSRIASNQKFHNPFE</sequence>
<evidence type="ECO:0008006" key="6">
    <source>
        <dbReference type="Google" id="ProtNLM"/>
    </source>
</evidence>